<dbReference type="KEGG" id="vg:22277360"/>
<organism evidence="1 2">
    <name type="scientific">Shigella phage Shf125875</name>
    <dbReference type="NCBI Taxonomy" id="1541825"/>
    <lineage>
        <taxon>Viruses</taxon>
        <taxon>Duplodnaviria</taxon>
        <taxon>Heunggongvirae</taxon>
        <taxon>Uroviricota</taxon>
        <taxon>Caudoviricetes</taxon>
        <taxon>Pantevenvirales</taxon>
        <taxon>Straboviridae</taxon>
        <taxon>Tevenvirinae</taxon>
        <taxon>Mosigvirus</taxon>
        <taxon>Mosigvirus utam</taxon>
    </lineage>
</organism>
<dbReference type="RefSeq" id="YP_009100654.1">
    <property type="nucleotide sequence ID" value="NC_025437.1"/>
</dbReference>
<reference evidence="1 2" key="1">
    <citation type="submission" date="2014-08" db="EMBL/GenBank/DDBJ databases">
        <title>Isolation and development of bioluminescent reporter phages for bacterial dysentery.</title>
        <authorList>
            <person name="Schofield D.A."/>
            <person name="Wray D.J."/>
            <person name="Molineux I.J."/>
        </authorList>
    </citation>
    <scope>NUCLEOTIDE SEQUENCE [LARGE SCALE GENOMIC DNA]</scope>
</reference>
<sequence length="99" mass="11755">MAQILSGFGTHYEASRRITESNPFGLVPKHKKIQSLDDFENRLWALFNEYKAYLKEDADDCLEEDEIAYYEQRLEQLKNFHQVRDEVSKAVKKLIPFKE</sequence>
<protein>
    <submittedName>
        <fullName evidence="1">Uncharacterized protein</fullName>
    </submittedName>
</protein>
<name>A0A088FVG4_9CAUD</name>
<evidence type="ECO:0000313" key="2">
    <source>
        <dbReference type="Proteomes" id="UP000029363"/>
    </source>
</evidence>
<dbReference type="Proteomes" id="UP000029363">
    <property type="component" value="Segment"/>
</dbReference>
<proteinExistence type="predicted"/>
<dbReference type="EMBL" id="KM407600">
    <property type="protein sequence ID" value="AIM50694.1"/>
    <property type="molecule type" value="Genomic_DNA"/>
</dbReference>
<keyword evidence="2" id="KW-1185">Reference proteome</keyword>
<evidence type="ECO:0000313" key="1">
    <source>
        <dbReference type="EMBL" id="AIM50694.1"/>
    </source>
</evidence>
<accession>A0A088FVG4</accession>
<dbReference type="GeneID" id="22277360"/>